<dbReference type="GO" id="GO:0009898">
    <property type="term" value="C:cytoplasmic side of plasma membrane"/>
    <property type="evidence" value="ECO:0007669"/>
    <property type="project" value="TreeGrafter"/>
</dbReference>
<accession>A0A848B9U2</accession>
<dbReference type="GO" id="GO:0016887">
    <property type="term" value="F:ATP hydrolysis activity"/>
    <property type="evidence" value="ECO:0007669"/>
    <property type="project" value="TreeGrafter"/>
</dbReference>
<reference evidence="2 3" key="1">
    <citation type="submission" date="2020-04" db="EMBL/GenBank/DDBJ databases">
        <authorList>
            <person name="Hitch T.C.A."/>
            <person name="Wylensek D."/>
            <person name="Clavel T."/>
        </authorList>
    </citation>
    <scope>NUCLEOTIDE SEQUENCE [LARGE SCALE GENOMIC DNA]</scope>
    <source>
        <strain evidence="2 3">PG-130-P53-12</strain>
    </source>
</reference>
<dbReference type="GO" id="GO:0005524">
    <property type="term" value="F:ATP binding"/>
    <property type="evidence" value="ECO:0007669"/>
    <property type="project" value="TreeGrafter"/>
</dbReference>
<evidence type="ECO:0000313" key="3">
    <source>
        <dbReference type="Proteomes" id="UP000543804"/>
    </source>
</evidence>
<dbReference type="RefSeq" id="WP_170077595.1">
    <property type="nucleotide sequence ID" value="NZ_JABAFA010000022.1"/>
</dbReference>
<dbReference type="GO" id="GO:0005829">
    <property type="term" value="C:cytosol"/>
    <property type="evidence" value="ECO:0007669"/>
    <property type="project" value="TreeGrafter"/>
</dbReference>
<protein>
    <submittedName>
        <fullName evidence="2">AAA family ATPase</fullName>
    </submittedName>
</protein>
<organism evidence="2 3">
    <name type="scientific">Selenomonas bovis</name>
    <dbReference type="NCBI Taxonomy" id="416586"/>
    <lineage>
        <taxon>Bacteria</taxon>
        <taxon>Bacillati</taxon>
        <taxon>Bacillota</taxon>
        <taxon>Negativicutes</taxon>
        <taxon>Selenomonadales</taxon>
        <taxon>Selenomonadaceae</taxon>
        <taxon>Selenomonas</taxon>
    </lineage>
</organism>
<evidence type="ECO:0000313" key="2">
    <source>
        <dbReference type="EMBL" id="NMD99202.1"/>
    </source>
</evidence>
<sequence length="278" mass="30940">MSSAEQETINGVVISFFSTASSVGKTLIGINMAAELARQGARVVLVDYDLQFGDVCNYLQLEPEQTLMDAQRSIQLTGSSFDVRECLTPYSCRNIMFAVLAAPRKLEESYNIKTSVAQKVIEQLQGLFDYVIVDTTSMFSELNLMLLDISTIVTYLGVVDFLPTIKNMKIGSDTLRTLGYDSEKIRLVLNRSNAKTRISSEDVQKLLKQEFYYVLPNDFQAASQSIIDGKPLVLEHQDIELSDAIRGLVGLYSNRSLGGVEEPARREHKSSLLGRLFG</sequence>
<dbReference type="Proteomes" id="UP000543804">
    <property type="component" value="Unassembled WGS sequence"/>
</dbReference>
<comment type="caution">
    <text evidence="2">The sequence shown here is derived from an EMBL/GenBank/DDBJ whole genome shotgun (WGS) entry which is preliminary data.</text>
</comment>
<dbReference type="SUPFAM" id="SSF52540">
    <property type="entry name" value="P-loop containing nucleoside triphosphate hydrolases"/>
    <property type="match status" value="1"/>
</dbReference>
<dbReference type="EMBL" id="JABAFA010000022">
    <property type="protein sequence ID" value="NMD99202.1"/>
    <property type="molecule type" value="Genomic_DNA"/>
</dbReference>
<dbReference type="Gene3D" id="3.40.50.300">
    <property type="entry name" value="P-loop containing nucleotide triphosphate hydrolases"/>
    <property type="match status" value="1"/>
</dbReference>
<feature type="domain" description="CobQ/CobB/MinD/ParA nucleotide binding" evidence="1">
    <location>
        <begin position="14"/>
        <end position="220"/>
    </location>
</feature>
<dbReference type="InterPro" id="IPR050625">
    <property type="entry name" value="ParA/MinD_ATPase"/>
</dbReference>
<evidence type="ECO:0000259" key="1">
    <source>
        <dbReference type="Pfam" id="PF01656"/>
    </source>
</evidence>
<dbReference type="GO" id="GO:0051782">
    <property type="term" value="P:negative regulation of cell division"/>
    <property type="evidence" value="ECO:0007669"/>
    <property type="project" value="TreeGrafter"/>
</dbReference>
<dbReference type="InterPro" id="IPR027417">
    <property type="entry name" value="P-loop_NTPase"/>
</dbReference>
<dbReference type="Pfam" id="PF01656">
    <property type="entry name" value="CbiA"/>
    <property type="match status" value="1"/>
</dbReference>
<dbReference type="InterPro" id="IPR002586">
    <property type="entry name" value="CobQ/CobB/MinD/ParA_Nub-bd_dom"/>
</dbReference>
<proteinExistence type="predicted"/>
<keyword evidence="3" id="KW-1185">Reference proteome</keyword>
<dbReference type="PANTHER" id="PTHR43384">
    <property type="entry name" value="SEPTUM SITE-DETERMINING PROTEIN MIND HOMOLOG, CHLOROPLASTIC-RELATED"/>
    <property type="match status" value="1"/>
</dbReference>
<dbReference type="PANTHER" id="PTHR43384:SF13">
    <property type="entry name" value="SLR0110 PROTEIN"/>
    <property type="match status" value="1"/>
</dbReference>
<dbReference type="AlphaFoldDB" id="A0A848B9U2"/>
<gene>
    <name evidence="2" type="ORF">HF878_06910</name>
</gene>
<name>A0A848B9U2_9FIRM</name>